<keyword evidence="9" id="KW-1133">Transmembrane helix</keyword>
<dbReference type="PROSITE" id="PS00086">
    <property type="entry name" value="CYTOCHROME_P450"/>
    <property type="match status" value="1"/>
</dbReference>
<keyword evidence="6 8" id="KW-0503">Monooxygenase</keyword>
<evidence type="ECO:0000256" key="4">
    <source>
        <dbReference type="ARBA" id="ARBA00023002"/>
    </source>
</evidence>
<keyword evidence="11" id="KW-1185">Reference proteome</keyword>
<evidence type="ECO:0000256" key="3">
    <source>
        <dbReference type="ARBA" id="ARBA00022723"/>
    </source>
</evidence>
<dbReference type="CDD" id="cd11041">
    <property type="entry name" value="CYP503A1-like"/>
    <property type="match status" value="1"/>
</dbReference>
<dbReference type="EMBL" id="JAFEKC020000003">
    <property type="protein sequence ID" value="KAK0515675.1"/>
    <property type="molecule type" value="Genomic_DNA"/>
</dbReference>
<organism evidence="10 11">
    <name type="scientific">Cladonia borealis</name>
    <dbReference type="NCBI Taxonomy" id="184061"/>
    <lineage>
        <taxon>Eukaryota</taxon>
        <taxon>Fungi</taxon>
        <taxon>Dikarya</taxon>
        <taxon>Ascomycota</taxon>
        <taxon>Pezizomycotina</taxon>
        <taxon>Lecanoromycetes</taxon>
        <taxon>OSLEUM clade</taxon>
        <taxon>Lecanoromycetidae</taxon>
        <taxon>Lecanorales</taxon>
        <taxon>Lecanorineae</taxon>
        <taxon>Cladoniaceae</taxon>
        <taxon>Cladonia</taxon>
    </lineage>
</organism>
<dbReference type="InterPro" id="IPR036396">
    <property type="entry name" value="Cyt_P450_sf"/>
</dbReference>
<evidence type="ECO:0000256" key="8">
    <source>
        <dbReference type="RuleBase" id="RU000461"/>
    </source>
</evidence>
<dbReference type="Gene3D" id="1.10.630.10">
    <property type="entry name" value="Cytochrome P450"/>
    <property type="match status" value="1"/>
</dbReference>
<evidence type="ECO:0000256" key="2">
    <source>
        <dbReference type="ARBA" id="ARBA00010617"/>
    </source>
</evidence>
<feature type="binding site" description="axial binding residue" evidence="7">
    <location>
        <position position="451"/>
    </location>
    <ligand>
        <name>heme</name>
        <dbReference type="ChEBI" id="CHEBI:30413"/>
    </ligand>
    <ligandPart>
        <name>Fe</name>
        <dbReference type="ChEBI" id="CHEBI:18248"/>
    </ligandPart>
</feature>
<dbReference type="AlphaFoldDB" id="A0AA39R8E4"/>
<dbReference type="PRINTS" id="PR00463">
    <property type="entry name" value="EP450I"/>
</dbReference>
<protein>
    <recommendedName>
        <fullName evidence="12">Cytochrome P450 monooxygenase</fullName>
    </recommendedName>
</protein>
<dbReference type="InterPro" id="IPR017972">
    <property type="entry name" value="Cyt_P450_CS"/>
</dbReference>
<dbReference type="Pfam" id="PF00067">
    <property type="entry name" value="p450"/>
    <property type="match status" value="1"/>
</dbReference>
<keyword evidence="5 7" id="KW-0408">Iron</keyword>
<comment type="similarity">
    <text evidence="2 8">Belongs to the cytochrome P450 family.</text>
</comment>
<dbReference type="PANTHER" id="PTHR46206:SF6">
    <property type="entry name" value="CYTOCHROME P450 MONOOXYGENASE AN1598-RELATED"/>
    <property type="match status" value="1"/>
</dbReference>
<gene>
    <name evidence="10" type="ORF">JMJ35_001709</name>
</gene>
<keyword evidence="9" id="KW-0812">Transmembrane</keyword>
<dbReference type="Proteomes" id="UP001166286">
    <property type="component" value="Unassembled WGS sequence"/>
</dbReference>
<keyword evidence="9" id="KW-0472">Membrane</keyword>
<evidence type="ECO:0000256" key="1">
    <source>
        <dbReference type="ARBA" id="ARBA00001971"/>
    </source>
</evidence>
<evidence type="ECO:0000256" key="5">
    <source>
        <dbReference type="ARBA" id="ARBA00023004"/>
    </source>
</evidence>
<evidence type="ECO:0000256" key="7">
    <source>
        <dbReference type="PIRSR" id="PIRSR602401-1"/>
    </source>
</evidence>
<name>A0AA39R8E4_9LECA</name>
<dbReference type="GO" id="GO:0004497">
    <property type="term" value="F:monooxygenase activity"/>
    <property type="evidence" value="ECO:0007669"/>
    <property type="project" value="UniProtKB-KW"/>
</dbReference>
<evidence type="ECO:0000313" key="10">
    <source>
        <dbReference type="EMBL" id="KAK0515675.1"/>
    </source>
</evidence>
<keyword evidence="4 8" id="KW-0560">Oxidoreductase</keyword>
<keyword evidence="7 8" id="KW-0349">Heme</keyword>
<evidence type="ECO:0008006" key="12">
    <source>
        <dbReference type="Google" id="ProtNLM"/>
    </source>
</evidence>
<dbReference type="InterPro" id="IPR002401">
    <property type="entry name" value="Cyt_P450_E_grp-I"/>
</dbReference>
<keyword evidence="3 7" id="KW-0479">Metal-binding</keyword>
<dbReference type="InterPro" id="IPR001128">
    <property type="entry name" value="Cyt_P450"/>
</dbReference>
<accession>A0AA39R8E4</accession>
<proteinExistence type="inferred from homology"/>
<dbReference type="GO" id="GO:0020037">
    <property type="term" value="F:heme binding"/>
    <property type="evidence" value="ECO:0007669"/>
    <property type="project" value="InterPro"/>
</dbReference>
<dbReference type="GO" id="GO:0005506">
    <property type="term" value="F:iron ion binding"/>
    <property type="evidence" value="ECO:0007669"/>
    <property type="project" value="InterPro"/>
</dbReference>
<dbReference type="SUPFAM" id="SSF48264">
    <property type="entry name" value="Cytochrome P450"/>
    <property type="match status" value="1"/>
</dbReference>
<comment type="cofactor">
    <cofactor evidence="1 7">
        <name>heme</name>
        <dbReference type="ChEBI" id="CHEBI:30413"/>
    </cofactor>
</comment>
<evidence type="ECO:0000256" key="9">
    <source>
        <dbReference type="SAM" id="Phobius"/>
    </source>
</evidence>
<reference evidence="10" key="1">
    <citation type="submission" date="2023-03" db="EMBL/GenBank/DDBJ databases">
        <title>Complete genome of Cladonia borealis.</title>
        <authorList>
            <person name="Park H."/>
        </authorList>
    </citation>
    <scope>NUCLEOTIDE SEQUENCE</scope>
    <source>
        <strain evidence="10">ANT050790</strain>
    </source>
</reference>
<feature type="transmembrane region" description="Helical" evidence="9">
    <location>
        <begin position="15"/>
        <end position="32"/>
    </location>
</feature>
<comment type="caution">
    <text evidence="10">The sequence shown here is derived from an EMBL/GenBank/DDBJ whole genome shotgun (WGS) entry which is preliminary data.</text>
</comment>
<evidence type="ECO:0000256" key="6">
    <source>
        <dbReference type="ARBA" id="ARBA00023033"/>
    </source>
</evidence>
<dbReference type="PANTHER" id="PTHR46206">
    <property type="entry name" value="CYTOCHROME P450"/>
    <property type="match status" value="1"/>
</dbReference>
<sequence>MDAMLAKNVKVDAKLLLGVGGILLAIVAFVLSRRREKLVGIPVMTGYGSDHEKAIMEGSLKYPTSPFVVETQRPFVIIPTCCYEELKNMPQTKITLWEVQKKEMVAEFTGIFQHNVALNQALRFDLNRNLAGTLSQVEEKISWVFEKELGHPEHWKTVHLHQFVILIVARLVAGVFVGPRFTRDDEWTNLSLGLAVDLVLARDAIKRWPTFIQPIAGPFLPEIRTVNRQISRMAEMLKPVIKEKIDLEDGDGECEGSFMSWILKRLDTADPEVLARAQVSLSFASINTTTNALVFIVLDLASRPEYTQPLREEIEEIINQDNVEEDENGVLRFKQTSLAKLWKLDSFMKESSRLSKNPITNLRMVMDPITLSTGHRLPKGTRIAFNSGAVHTSPQTRTFSPEYNPPENKPPHEFDGFRFYRLRKMAGKGNNHLFVTVSPESLTWGYGNHACPGRFFADNELKVILIEFLRKWDFRVADPAKTNSKSLRKMRELVLVAPKCAEIELRRRKM</sequence>
<evidence type="ECO:0000313" key="11">
    <source>
        <dbReference type="Proteomes" id="UP001166286"/>
    </source>
</evidence>
<dbReference type="GO" id="GO:0016705">
    <property type="term" value="F:oxidoreductase activity, acting on paired donors, with incorporation or reduction of molecular oxygen"/>
    <property type="evidence" value="ECO:0007669"/>
    <property type="project" value="InterPro"/>
</dbReference>